<feature type="signal peptide" evidence="2">
    <location>
        <begin position="1"/>
        <end position="30"/>
    </location>
</feature>
<comment type="caution">
    <text evidence="3">The sequence shown here is derived from an EMBL/GenBank/DDBJ whole genome shotgun (WGS) entry which is preliminary data.</text>
</comment>
<reference evidence="3 4" key="1">
    <citation type="submission" date="2024-10" db="EMBL/GenBank/DDBJ databases">
        <authorList>
            <person name="Topkara A.R."/>
            <person name="Saygin H."/>
        </authorList>
    </citation>
    <scope>NUCLEOTIDE SEQUENCE [LARGE SCALE GENOMIC DNA]</scope>
    <source>
        <strain evidence="3 4">M3C6</strain>
    </source>
</reference>
<dbReference type="EMBL" id="JBICRM010000035">
    <property type="protein sequence ID" value="MFG1709304.1"/>
    <property type="molecule type" value="Genomic_DNA"/>
</dbReference>
<proteinExistence type="predicted"/>
<evidence type="ECO:0000313" key="3">
    <source>
        <dbReference type="EMBL" id="MFG1709304.1"/>
    </source>
</evidence>
<sequence length="434" mass="42588">MNPLRRWTTRIQLIAVAAACALAATVPASAAAHAACRPALAGFTLAQAEVKPGGTVAGTVTLTCAAGRRGVLVALSTTSGAIGLPSGVTVPAGSTRGTAVITGRAVTAPTTATITASYGSGVQRQTITVVPAATPTPAPSPSELPKLRSGSVSPPVITGGDGAVQTITLDRPAPAGGVVVSLSYDLIYGASTGRSAVVPAGATSVTFPFRIGAPKQETLARLHAQVPGSPLTPIAEVRILPADPAIRAVTALDFSAPAALVGATVTGTVTLKEPAPAGGITVALWSNTSYGPSVYVPPYVTVPAGSVSASFPVRVNEAATASVVTPSADLGTSLVTQELVVVPSTFSLSGGGGLQPGEPVRGAVGIGSAPNPGGATVALASDSPSVSVPATVTIPPGSPGAAFPITVGDMIPADRVAHLTATWNGQSVTSTLYF</sequence>
<keyword evidence="2" id="KW-0732">Signal</keyword>
<feature type="chain" id="PRO_5047503300" description="Ig-like domain (Group 3)" evidence="2">
    <location>
        <begin position="31"/>
        <end position="434"/>
    </location>
</feature>
<feature type="region of interest" description="Disordered" evidence="1">
    <location>
        <begin position="132"/>
        <end position="151"/>
    </location>
</feature>
<protein>
    <recommendedName>
        <fullName evidence="5">Ig-like domain (Group 3)</fullName>
    </recommendedName>
</protein>
<evidence type="ECO:0008006" key="5">
    <source>
        <dbReference type="Google" id="ProtNLM"/>
    </source>
</evidence>
<name>A0ABW7AQE0_9ACTN</name>
<evidence type="ECO:0000256" key="2">
    <source>
        <dbReference type="SAM" id="SignalP"/>
    </source>
</evidence>
<keyword evidence="4" id="KW-1185">Reference proteome</keyword>
<organism evidence="3 4">
    <name type="scientific">Nonomuraea marmarensis</name>
    <dbReference type="NCBI Taxonomy" id="3351344"/>
    <lineage>
        <taxon>Bacteria</taxon>
        <taxon>Bacillati</taxon>
        <taxon>Actinomycetota</taxon>
        <taxon>Actinomycetes</taxon>
        <taxon>Streptosporangiales</taxon>
        <taxon>Streptosporangiaceae</taxon>
        <taxon>Nonomuraea</taxon>
    </lineage>
</organism>
<gene>
    <name evidence="3" type="ORF">ACFLIM_39545</name>
</gene>
<evidence type="ECO:0000313" key="4">
    <source>
        <dbReference type="Proteomes" id="UP001603978"/>
    </source>
</evidence>
<accession>A0ABW7AQE0</accession>
<dbReference type="RefSeq" id="WP_393173951.1">
    <property type="nucleotide sequence ID" value="NZ_JBICRM010000035.1"/>
</dbReference>
<evidence type="ECO:0000256" key="1">
    <source>
        <dbReference type="SAM" id="MobiDB-lite"/>
    </source>
</evidence>
<dbReference type="Proteomes" id="UP001603978">
    <property type="component" value="Unassembled WGS sequence"/>
</dbReference>